<dbReference type="Pfam" id="PF08595">
    <property type="entry name" value="RXT2_N"/>
    <property type="match status" value="1"/>
</dbReference>
<keyword evidence="4" id="KW-1185">Reference proteome</keyword>
<dbReference type="InterPro" id="IPR039602">
    <property type="entry name" value="Rxt2"/>
</dbReference>
<sequence length="527" mass="58731">MAAQAALIADTIVGMKRALRNENDDTGPDDPIMQPTNRGNKLQANARYVKEGAMGYVHPEDLYRQKIDHAGYTRYILQPNPVRYDSEGDELDEDDEDSEADAAVAEENPFSEIALEHFLCPLKHPSELPSHPSLSHAYTSKALLQMTQAIETKLRQERALLWRARNLHRQFLGDGRWAPCGLFETPEDRLIFEPQIAGTELNSPLSEYETNAASVLGRNGPNDLRDSAQNPLSSAASPKEVDSLPHQTDKPEDATDDVEMAIEPAGVPEKEFGILDTNLAKEPKFEEVDTVVGDLPHHSESRDGAAKLNGDKTDKSYGDLDRIPDTDGTVDKGTKEDDGAGPERRNNDDMEDEINEDVEMENGSSPEPPRRMTTRAQTNAGQAQQDPDSERASPSACSDALNPLPTPHPLYLVPESVRPDANFGLPPNEAEDTRRLLWSYVQKQEETVRGFEHMLEALLQACRMKEEVFEWCKAEGHVGELSDGEDWYDREKWGLAEGEDLKKGADEDDIEPVEESRSNKRGRGRRA</sequence>
<feature type="region of interest" description="Disordered" evidence="1">
    <location>
        <begin position="292"/>
        <end position="415"/>
    </location>
</feature>
<dbReference type="RefSeq" id="XP_040707083.1">
    <property type="nucleotide sequence ID" value="XM_040848592.1"/>
</dbReference>
<dbReference type="GO" id="GO:0005829">
    <property type="term" value="C:cytosol"/>
    <property type="evidence" value="ECO:0007669"/>
    <property type="project" value="TreeGrafter"/>
</dbReference>
<reference evidence="4" key="1">
    <citation type="journal article" date="2017" name="Genome Biol.">
        <title>Comparative genomics reveals high biological diversity and specific adaptations in the industrially and medically important fungal genus Aspergillus.</title>
        <authorList>
            <person name="de Vries R.P."/>
            <person name="Riley R."/>
            <person name="Wiebenga A."/>
            <person name="Aguilar-Osorio G."/>
            <person name="Amillis S."/>
            <person name="Uchima C.A."/>
            <person name="Anderluh G."/>
            <person name="Asadollahi M."/>
            <person name="Askin M."/>
            <person name="Barry K."/>
            <person name="Battaglia E."/>
            <person name="Bayram O."/>
            <person name="Benocci T."/>
            <person name="Braus-Stromeyer S.A."/>
            <person name="Caldana C."/>
            <person name="Canovas D."/>
            <person name="Cerqueira G.C."/>
            <person name="Chen F."/>
            <person name="Chen W."/>
            <person name="Choi C."/>
            <person name="Clum A."/>
            <person name="Dos Santos R.A."/>
            <person name="Damasio A.R."/>
            <person name="Diallinas G."/>
            <person name="Emri T."/>
            <person name="Fekete E."/>
            <person name="Flipphi M."/>
            <person name="Freyberg S."/>
            <person name="Gallo A."/>
            <person name="Gournas C."/>
            <person name="Habgood R."/>
            <person name="Hainaut M."/>
            <person name="Harispe M.L."/>
            <person name="Henrissat B."/>
            <person name="Hilden K.S."/>
            <person name="Hope R."/>
            <person name="Hossain A."/>
            <person name="Karabika E."/>
            <person name="Karaffa L."/>
            <person name="Karanyi Z."/>
            <person name="Krasevec N."/>
            <person name="Kuo A."/>
            <person name="Kusch H."/>
            <person name="LaButti K."/>
            <person name="Lagendijk E.L."/>
            <person name="Lapidus A."/>
            <person name="Levasseur A."/>
            <person name="Lindquist E."/>
            <person name="Lipzen A."/>
            <person name="Logrieco A.F."/>
            <person name="MacCabe A."/>
            <person name="Maekelae M.R."/>
            <person name="Malavazi I."/>
            <person name="Melin P."/>
            <person name="Meyer V."/>
            <person name="Mielnichuk N."/>
            <person name="Miskei M."/>
            <person name="Molnar A.P."/>
            <person name="Mule G."/>
            <person name="Ngan C.Y."/>
            <person name="Orejas M."/>
            <person name="Orosz E."/>
            <person name="Ouedraogo J.P."/>
            <person name="Overkamp K.M."/>
            <person name="Park H.-S."/>
            <person name="Perrone G."/>
            <person name="Piumi F."/>
            <person name="Punt P.J."/>
            <person name="Ram A.F."/>
            <person name="Ramon A."/>
            <person name="Rauscher S."/>
            <person name="Record E."/>
            <person name="Riano-Pachon D.M."/>
            <person name="Robert V."/>
            <person name="Roehrig J."/>
            <person name="Ruller R."/>
            <person name="Salamov A."/>
            <person name="Salih N.S."/>
            <person name="Samson R.A."/>
            <person name="Sandor E."/>
            <person name="Sanguinetti M."/>
            <person name="Schuetze T."/>
            <person name="Sepcic K."/>
            <person name="Shelest E."/>
            <person name="Sherlock G."/>
            <person name="Sophianopoulou V."/>
            <person name="Squina F.M."/>
            <person name="Sun H."/>
            <person name="Susca A."/>
            <person name="Todd R.B."/>
            <person name="Tsang A."/>
            <person name="Unkles S.E."/>
            <person name="van de Wiele N."/>
            <person name="van Rossen-Uffink D."/>
            <person name="Oliveira J.V."/>
            <person name="Vesth T.C."/>
            <person name="Visser J."/>
            <person name="Yu J.-H."/>
            <person name="Zhou M."/>
            <person name="Andersen M.R."/>
            <person name="Archer D.B."/>
            <person name="Baker S.E."/>
            <person name="Benoit I."/>
            <person name="Brakhage A.A."/>
            <person name="Braus G.H."/>
            <person name="Fischer R."/>
            <person name="Frisvad J.C."/>
            <person name="Goldman G.H."/>
            <person name="Houbraken J."/>
            <person name="Oakley B."/>
            <person name="Pocsi I."/>
            <person name="Scazzocchio C."/>
            <person name="Seiboth B."/>
            <person name="vanKuyk P.A."/>
            <person name="Wortman J."/>
            <person name="Dyer P.S."/>
            <person name="Grigoriev I.V."/>
        </authorList>
    </citation>
    <scope>NUCLEOTIDE SEQUENCE [LARGE SCALE GENOMIC DNA]</scope>
    <source>
        <strain evidence="4">CBS 593.65</strain>
    </source>
</reference>
<name>A0A1L9TV14_9EURO</name>
<feature type="compositionally biased region" description="Polar residues" evidence="1">
    <location>
        <begin position="374"/>
        <end position="386"/>
    </location>
</feature>
<dbReference type="PANTHER" id="PTHR28232">
    <property type="entry name" value="TRANSCRIPTIONAL REGULATORY PROTEIN RXT2"/>
    <property type="match status" value="1"/>
</dbReference>
<evidence type="ECO:0000256" key="1">
    <source>
        <dbReference type="SAM" id="MobiDB-lite"/>
    </source>
</evidence>
<organism evidence="3 4">
    <name type="scientific">Aspergillus sydowii CBS 593.65</name>
    <dbReference type="NCBI Taxonomy" id="1036612"/>
    <lineage>
        <taxon>Eukaryota</taxon>
        <taxon>Fungi</taxon>
        <taxon>Dikarya</taxon>
        <taxon>Ascomycota</taxon>
        <taxon>Pezizomycotina</taxon>
        <taxon>Eurotiomycetes</taxon>
        <taxon>Eurotiomycetidae</taxon>
        <taxon>Eurotiales</taxon>
        <taxon>Aspergillaceae</taxon>
        <taxon>Aspergillus</taxon>
        <taxon>Aspergillus subgen. Nidulantes</taxon>
    </lineage>
</organism>
<evidence type="ECO:0000313" key="4">
    <source>
        <dbReference type="Proteomes" id="UP000184356"/>
    </source>
</evidence>
<dbReference type="EMBL" id="KV878582">
    <property type="protein sequence ID" value="OJJ63277.1"/>
    <property type="molecule type" value="Genomic_DNA"/>
</dbReference>
<dbReference type="AlphaFoldDB" id="A0A1L9TV14"/>
<dbReference type="GeneID" id="63764665"/>
<evidence type="ECO:0000313" key="3">
    <source>
        <dbReference type="EMBL" id="OJJ63277.1"/>
    </source>
</evidence>
<protein>
    <recommendedName>
        <fullName evidence="2">Transcriptional regulatory protein RXT2 N-terminal domain-containing protein</fullName>
    </recommendedName>
</protein>
<accession>A0A1L9TV14</accession>
<feature type="compositionally biased region" description="Basic and acidic residues" evidence="1">
    <location>
        <begin position="239"/>
        <end position="253"/>
    </location>
</feature>
<feature type="domain" description="Transcriptional regulatory protein RXT2 N-terminal" evidence="2">
    <location>
        <begin position="36"/>
        <end position="174"/>
    </location>
</feature>
<dbReference type="STRING" id="1036612.A0A1L9TV14"/>
<dbReference type="InterPro" id="IPR013904">
    <property type="entry name" value="RXT2_N"/>
</dbReference>
<dbReference type="Proteomes" id="UP000184356">
    <property type="component" value="Unassembled WGS sequence"/>
</dbReference>
<feature type="compositionally biased region" description="Polar residues" evidence="1">
    <location>
        <begin position="227"/>
        <end position="236"/>
    </location>
</feature>
<dbReference type="OrthoDB" id="2405722at2759"/>
<dbReference type="GO" id="GO:0033698">
    <property type="term" value="C:Rpd3L complex"/>
    <property type="evidence" value="ECO:0007669"/>
    <property type="project" value="TreeGrafter"/>
</dbReference>
<dbReference type="PANTHER" id="PTHR28232:SF1">
    <property type="entry name" value="TRANSCRIPTIONAL REGULATORY PROTEIN RXT2"/>
    <property type="match status" value="1"/>
</dbReference>
<evidence type="ECO:0000259" key="2">
    <source>
        <dbReference type="Pfam" id="PF08595"/>
    </source>
</evidence>
<feature type="region of interest" description="Disordered" evidence="1">
    <location>
        <begin position="215"/>
        <end position="255"/>
    </location>
</feature>
<feature type="region of interest" description="Disordered" evidence="1">
    <location>
        <begin position="498"/>
        <end position="527"/>
    </location>
</feature>
<feature type="compositionally biased region" description="Basic and acidic residues" evidence="1">
    <location>
        <begin position="295"/>
        <end position="348"/>
    </location>
</feature>
<feature type="compositionally biased region" description="Acidic residues" evidence="1">
    <location>
        <begin position="349"/>
        <end position="360"/>
    </location>
</feature>
<dbReference type="VEuPathDB" id="FungiDB:ASPSYDRAFT_52990"/>
<gene>
    <name evidence="3" type="ORF">ASPSYDRAFT_52990</name>
</gene>
<proteinExistence type="predicted"/>